<reference evidence="1 2" key="1">
    <citation type="submission" date="2024-01" db="EMBL/GenBank/DDBJ databases">
        <title>The genomes of 5 underutilized Papilionoideae crops provide insights into root nodulation and disease resistance.</title>
        <authorList>
            <person name="Yuan L."/>
        </authorList>
    </citation>
    <scope>NUCLEOTIDE SEQUENCE [LARGE SCALE GENOMIC DNA]</scope>
    <source>
        <strain evidence="1">LY-2023</strain>
        <tissue evidence="1">Leaf</tissue>
    </source>
</reference>
<accession>A0AAN9PD00</accession>
<name>A0AAN9PD00_CLITE</name>
<dbReference type="AlphaFoldDB" id="A0AAN9PD00"/>
<proteinExistence type="predicted"/>
<sequence length="83" mass="9312">MFVPFASSIFAFLHCPKKLITLPPINGLFMKLLIGSFCFRSIIVLGTADMYFCIHRTSQDLVLEYDRVLLSGSSASCNIYEQA</sequence>
<protein>
    <submittedName>
        <fullName evidence="1">Uncharacterized protein</fullName>
    </submittedName>
</protein>
<evidence type="ECO:0000313" key="2">
    <source>
        <dbReference type="Proteomes" id="UP001359559"/>
    </source>
</evidence>
<dbReference type="Proteomes" id="UP001359559">
    <property type="component" value="Unassembled WGS sequence"/>
</dbReference>
<organism evidence="1 2">
    <name type="scientific">Clitoria ternatea</name>
    <name type="common">Butterfly pea</name>
    <dbReference type="NCBI Taxonomy" id="43366"/>
    <lineage>
        <taxon>Eukaryota</taxon>
        <taxon>Viridiplantae</taxon>
        <taxon>Streptophyta</taxon>
        <taxon>Embryophyta</taxon>
        <taxon>Tracheophyta</taxon>
        <taxon>Spermatophyta</taxon>
        <taxon>Magnoliopsida</taxon>
        <taxon>eudicotyledons</taxon>
        <taxon>Gunneridae</taxon>
        <taxon>Pentapetalae</taxon>
        <taxon>rosids</taxon>
        <taxon>fabids</taxon>
        <taxon>Fabales</taxon>
        <taxon>Fabaceae</taxon>
        <taxon>Papilionoideae</taxon>
        <taxon>50 kb inversion clade</taxon>
        <taxon>NPAAA clade</taxon>
        <taxon>indigoferoid/millettioid clade</taxon>
        <taxon>Phaseoleae</taxon>
        <taxon>Clitoria</taxon>
    </lineage>
</organism>
<comment type="caution">
    <text evidence="1">The sequence shown here is derived from an EMBL/GenBank/DDBJ whole genome shotgun (WGS) entry which is preliminary data.</text>
</comment>
<gene>
    <name evidence="1" type="ORF">RJT34_15673</name>
</gene>
<dbReference type="EMBL" id="JAYKXN010000004">
    <property type="protein sequence ID" value="KAK7292819.1"/>
    <property type="molecule type" value="Genomic_DNA"/>
</dbReference>
<keyword evidence="2" id="KW-1185">Reference proteome</keyword>
<evidence type="ECO:0000313" key="1">
    <source>
        <dbReference type="EMBL" id="KAK7292819.1"/>
    </source>
</evidence>